<protein>
    <submittedName>
        <fullName evidence="2">Uncharacterized protein</fullName>
    </submittedName>
</protein>
<gene>
    <name evidence="1" type="ORF">T4A_3622</name>
    <name evidence="2" type="ORF">T4D_7983</name>
</gene>
<dbReference type="EMBL" id="JYDT01000035">
    <property type="protein sequence ID" value="KRY89100.1"/>
    <property type="molecule type" value="Genomic_DNA"/>
</dbReference>
<keyword evidence="4" id="KW-1185">Reference proteome</keyword>
<dbReference type="EMBL" id="JYDR01000032">
    <property type="protein sequence ID" value="KRY73654.1"/>
    <property type="molecule type" value="Genomic_DNA"/>
</dbReference>
<evidence type="ECO:0000313" key="4">
    <source>
        <dbReference type="Proteomes" id="UP000054995"/>
    </source>
</evidence>
<organism evidence="2 4">
    <name type="scientific">Trichinella pseudospiralis</name>
    <name type="common">Parasitic roundworm</name>
    <dbReference type="NCBI Taxonomy" id="6337"/>
    <lineage>
        <taxon>Eukaryota</taxon>
        <taxon>Metazoa</taxon>
        <taxon>Ecdysozoa</taxon>
        <taxon>Nematoda</taxon>
        <taxon>Enoplea</taxon>
        <taxon>Dorylaimia</taxon>
        <taxon>Trichinellida</taxon>
        <taxon>Trichinellidae</taxon>
        <taxon>Trichinella</taxon>
    </lineage>
</organism>
<evidence type="ECO:0000313" key="3">
    <source>
        <dbReference type="Proteomes" id="UP000054632"/>
    </source>
</evidence>
<name>A0A0V1FT72_TRIPS</name>
<accession>A0A0V1FT72</accession>
<reference evidence="3 4" key="1">
    <citation type="submission" date="2015-01" db="EMBL/GenBank/DDBJ databases">
        <title>Evolution of Trichinella species and genotypes.</title>
        <authorList>
            <person name="Korhonen P.K."/>
            <person name="Edoardo P."/>
            <person name="Giuseppe L.R."/>
            <person name="Gasser R.B."/>
        </authorList>
    </citation>
    <scope>NUCLEOTIDE SEQUENCE [LARGE SCALE GENOMIC DNA]</scope>
    <source>
        <strain evidence="1">ISS13</strain>
        <strain evidence="2">ISS470</strain>
    </source>
</reference>
<evidence type="ECO:0000313" key="2">
    <source>
        <dbReference type="EMBL" id="KRY89100.1"/>
    </source>
</evidence>
<evidence type="ECO:0000313" key="1">
    <source>
        <dbReference type="EMBL" id="KRY73654.1"/>
    </source>
</evidence>
<dbReference type="Proteomes" id="UP000054995">
    <property type="component" value="Unassembled WGS sequence"/>
</dbReference>
<sequence>MLAFMKSIQGDIWRGTRAIEAFLTAQEADDEESLNRDGKNCEENESNIMKNFPKTFIKD</sequence>
<dbReference type="Proteomes" id="UP000054632">
    <property type="component" value="Unassembled WGS sequence"/>
</dbReference>
<comment type="caution">
    <text evidence="2">The sequence shown here is derived from an EMBL/GenBank/DDBJ whole genome shotgun (WGS) entry which is preliminary data.</text>
</comment>
<proteinExistence type="predicted"/>
<dbReference type="AlphaFoldDB" id="A0A0V1FT72"/>